<evidence type="ECO:0000313" key="4">
    <source>
        <dbReference type="EMBL" id="WAX57579.1"/>
    </source>
</evidence>
<dbReference type="SMART" id="SM00382">
    <property type="entry name" value="AAA"/>
    <property type="match status" value="1"/>
</dbReference>
<feature type="domain" description="AAA+ ATPase" evidence="3">
    <location>
        <begin position="213"/>
        <end position="394"/>
    </location>
</feature>
<reference evidence="4" key="1">
    <citation type="submission" date="2022-05" db="EMBL/GenBank/DDBJ databases">
        <title>Jatrophihabitans sp. SB3-54 whole genome sequence.</title>
        <authorList>
            <person name="Suh M.K."/>
            <person name="Eom M.K."/>
            <person name="Kim J.S."/>
            <person name="Kim H.S."/>
            <person name="Do H.E."/>
            <person name="Shin Y.K."/>
            <person name="Lee J.-S."/>
        </authorList>
    </citation>
    <scope>NUCLEOTIDE SEQUENCE</scope>
    <source>
        <strain evidence="4">SB3-54</strain>
    </source>
</reference>
<feature type="region of interest" description="Disordered" evidence="2">
    <location>
        <begin position="172"/>
        <end position="196"/>
    </location>
</feature>
<comment type="similarity">
    <text evidence="1">Belongs to the Mg-chelatase subunits D/I family. ComM subfamily.</text>
</comment>
<dbReference type="InterPro" id="IPR014721">
    <property type="entry name" value="Ribsml_uS5_D2-typ_fold_subgr"/>
</dbReference>
<sequence>MALASTFGVTLAGVAGQLVEIEADVSAGIPGLSFTGLPDKSVLESRDRMRAALVNSGVAWPNHKVTVALLPADVHKIGSRFDLAMAMALLAAAGEVAPAPLARTAWLAELGLNGRLRAIRGVLPSVLAAKRGGITRVIVARGNAREAALVDGVEVRAARDLTELIAWLRGEGEPPPLAAAEPDPDDPDPGGGDLADVAGQTEAKRALEVAAAGSHHLYFVGAPGAGKTMLAERLPGLLPALDRDAALEVTAVHSVAGRLLEQARLVRRPPLQAPHHTATVAALVGGGSHLARPGAISLAHNGVLFLDEAPEFSPRALDALRQPLESGVVVLHRGGGAVTYPARFLLVLAANPCPCGSRAHECDCAPQARRRYQQRLSGPLLDRIDVRVQVDPVAHAELFADVGTRESSAQVAVRVATARAAAAERWRGMPWRSNSVIPGSVLRAAPWALPHQVLRATEGYLQRGQLSARGFDRVLRLSWTVADLAGHLAPTAGDLAEALYYRTGWAESWAA</sequence>
<dbReference type="Pfam" id="PF13335">
    <property type="entry name" value="Mg_chelatase_C"/>
    <property type="match status" value="1"/>
</dbReference>
<dbReference type="SUPFAM" id="SSF54211">
    <property type="entry name" value="Ribosomal protein S5 domain 2-like"/>
    <property type="match status" value="1"/>
</dbReference>
<dbReference type="Pfam" id="PF13541">
    <property type="entry name" value="ChlI"/>
    <property type="match status" value="1"/>
</dbReference>
<keyword evidence="5" id="KW-1185">Reference proteome</keyword>
<dbReference type="Proteomes" id="UP001164693">
    <property type="component" value="Chromosome"/>
</dbReference>
<dbReference type="InterPro" id="IPR027417">
    <property type="entry name" value="P-loop_NTPase"/>
</dbReference>
<accession>A0ABY7JYD4</accession>
<dbReference type="EMBL" id="CP097463">
    <property type="protein sequence ID" value="WAX57579.1"/>
    <property type="molecule type" value="Genomic_DNA"/>
</dbReference>
<dbReference type="InterPro" id="IPR000523">
    <property type="entry name" value="Mg_chelatse_chII-like_cat_dom"/>
</dbReference>
<protein>
    <submittedName>
        <fullName evidence="4">YifB family Mg chelatase-like AAA ATPase</fullName>
    </submittedName>
</protein>
<dbReference type="InterPro" id="IPR004482">
    <property type="entry name" value="Mg_chelat-rel"/>
</dbReference>
<dbReference type="NCBIfam" id="TIGR00368">
    <property type="entry name" value="YifB family Mg chelatase-like AAA ATPase"/>
    <property type="match status" value="1"/>
</dbReference>
<dbReference type="CDD" id="cd00009">
    <property type="entry name" value="AAA"/>
    <property type="match status" value="1"/>
</dbReference>
<dbReference type="InterPro" id="IPR003593">
    <property type="entry name" value="AAA+_ATPase"/>
</dbReference>
<proteinExistence type="inferred from homology"/>
<dbReference type="InterPro" id="IPR020568">
    <property type="entry name" value="Ribosomal_Su5_D2-typ_SF"/>
</dbReference>
<gene>
    <name evidence="4" type="ORF">M6B22_02145</name>
</gene>
<dbReference type="InterPro" id="IPR025158">
    <property type="entry name" value="Mg_chelat-rel_C"/>
</dbReference>
<dbReference type="InterPro" id="IPR045006">
    <property type="entry name" value="CHLI-like"/>
</dbReference>
<organism evidence="4 5">
    <name type="scientific">Jatrophihabitans cynanchi</name>
    <dbReference type="NCBI Taxonomy" id="2944128"/>
    <lineage>
        <taxon>Bacteria</taxon>
        <taxon>Bacillati</taxon>
        <taxon>Actinomycetota</taxon>
        <taxon>Actinomycetes</taxon>
        <taxon>Jatrophihabitantales</taxon>
        <taxon>Jatrophihabitantaceae</taxon>
        <taxon>Jatrophihabitans</taxon>
    </lineage>
</organism>
<dbReference type="Gene3D" id="3.30.230.10">
    <property type="match status" value="1"/>
</dbReference>
<evidence type="ECO:0000259" key="3">
    <source>
        <dbReference type="SMART" id="SM00382"/>
    </source>
</evidence>
<dbReference type="PANTHER" id="PTHR32039">
    <property type="entry name" value="MAGNESIUM-CHELATASE SUBUNIT CHLI"/>
    <property type="match status" value="1"/>
</dbReference>
<dbReference type="Pfam" id="PF01078">
    <property type="entry name" value="Mg_chelatase"/>
    <property type="match status" value="1"/>
</dbReference>
<evidence type="ECO:0000256" key="1">
    <source>
        <dbReference type="ARBA" id="ARBA00006354"/>
    </source>
</evidence>
<dbReference type="Gene3D" id="3.40.50.300">
    <property type="entry name" value="P-loop containing nucleotide triphosphate hydrolases"/>
    <property type="match status" value="1"/>
</dbReference>
<evidence type="ECO:0000313" key="5">
    <source>
        <dbReference type="Proteomes" id="UP001164693"/>
    </source>
</evidence>
<dbReference type="SUPFAM" id="SSF52540">
    <property type="entry name" value="P-loop containing nucleoside triphosphate hydrolases"/>
    <property type="match status" value="1"/>
</dbReference>
<dbReference type="PANTHER" id="PTHR32039:SF7">
    <property type="entry name" value="COMPETENCE PROTEIN COMM"/>
    <property type="match status" value="1"/>
</dbReference>
<name>A0ABY7JYD4_9ACTN</name>
<evidence type="ECO:0000256" key="2">
    <source>
        <dbReference type="SAM" id="MobiDB-lite"/>
    </source>
</evidence>
<dbReference type="RefSeq" id="WP_269444124.1">
    <property type="nucleotide sequence ID" value="NZ_CP097463.1"/>
</dbReference>